<evidence type="ECO:0000313" key="2">
    <source>
        <dbReference type="EMBL" id="VBB44572.1"/>
    </source>
</evidence>
<proteinExistence type="predicted"/>
<dbReference type="EMBL" id="UPXX01000027">
    <property type="protein sequence ID" value="VBB44572.1"/>
    <property type="molecule type" value="Genomic_DNA"/>
</dbReference>
<gene>
    <name evidence="2" type="ORF">TRIP_B330676</name>
</gene>
<feature type="signal peptide" evidence="1">
    <location>
        <begin position="1"/>
        <end position="27"/>
    </location>
</feature>
<sequence length="130" mass="13877">MSARRSSISPMCAFNLAARVSWIPLCAASSSKNASPAGVFPFLTASVVCGGLGAASPCGYDRIFAVVPMSAASFKLRFYAQGQDSRAAHPLERGYPGPALMEHGIEERIFKKLLQRPSVFSGRDTARIIP</sequence>
<feature type="chain" id="PRO_5024978414" evidence="1">
    <location>
        <begin position="28"/>
        <end position="130"/>
    </location>
</feature>
<evidence type="ECO:0000256" key="1">
    <source>
        <dbReference type="SAM" id="SignalP"/>
    </source>
</evidence>
<accession>A0A653AA91</accession>
<name>A0A653AA91_UNCDX</name>
<dbReference type="AlphaFoldDB" id="A0A653AA91"/>
<keyword evidence="1" id="KW-0732">Signal</keyword>
<reference evidence="2" key="1">
    <citation type="submission" date="2018-07" db="EMBL/GenBank/DDBJ databases">
        <authorList>
            <consortium name="Genoscope - CEA"/>
            <person name="William W."/>
        </authorList>
    </citation>
    <scope>NUCLEOTIDE SEQUENCE</scope>
    <source>
        <strain evidence="2">IK1</strain>
    </source>
</reference>
<protein>
    <submittedName>
        <fullName evidence="2">Uncharacterized protein</fullName>
    </submittedName>
</protein>
<organism evidence="2">
    <name type="scientific">Uncultured Desulfatiglans sp</name>
    <dbReference type="NCBI Taxonomy" id="1748965"/>
    <lineage>
        <taxon>Bacteria</taxon>
        <taxon>Pseudomonadati</taxon>
        <taxon>Thermodesulfobacteriota</taxon>
        <taxon>Desulfobacteria</taxon>
        <taxon>Desulfatiglandales</taxon>
        <taxon>Desulfatiglandaceae</taxon>
        <taxon>Desulfatiglans</taxon>
        <taxon>environmental samples</taxon>
    </lineage>
</organism>